<evidence type="ECO:0000313" key="2">
    <source>
        <dbReference type="Proteomes" id="UP000037510"/>
    </source>
</evidence>
<keyword evidence="2" id="KW-1185">Reference proteome</keyword>
<proteinExistence type="predicted"/>
<accession>A0A0L7L2T5</accession>
<organism evidence="1 2">
    <name type="scientific">Operophtera brumata</name>
    <name type="common">Winter moth</name>
    <name type="synonym">Phalaena brumata</name>
    <dbReference type="NCBI Taxonomy" id="104452"/>
    <lineage>
        <taxon>Eukaryota</taxon>
        <taxon>Metazoa</taxon>
        <taxon>Ecdysozoa</taxon>
        <taxon>Arthropoda</taxon>
        <taxon>Hexapoda</taxon>
        <taxon>Insecta</taxon>
        <taxon>Pterygota</taxon>
        <taxon>Neoptera</taxon>
        <taxon>Endopterygota</taxon>
        <taxon>Lepidoptera</taxon>
        <taxon>Glossata</taxon>
        <taxon>Ditrysia</taxon>
        <taxon>Geometroidea</taxon>
        <taxon>Geometridae</taxon>
        <taxon>Larentiinae</taxon>
        <taxon>Operophtera</taxon>
    </lineage>
</organism>
<dbReference type="STRING" id="104452.A0A0L7L2T5"/>
<dbReference type="AlphaFoldDB" id="A0A0L7L2T5"/>
<sequence>MASASVKEFTSACWAEVYNRIIGAVVFVDEATAECLHWEGGLFNIMFNGAKCVKLLSPFEFCPPQYKKAVFITQTDSVHLQSIRDIIQNAEFTHCILISTISLEVLYSELVKDKDKCDAVASGQAPNKAVDLLTGMMYEWMGRGRYYPANDSQLLREPVADLQALHVDERSRVRRLACALNSMLDSMNLKEDVYFMGSYSSLVAGVLENSPIYINRRKVSSYINHPDDVHISPGCLYHPDDDACAQTFDHMINKTQKEVMLDVYNKLSKIDVHKSPSPKNLLKVTPQSLEKIINANKGNYSVIGNHLGVLQQGLALVQMHKSPKRATMDLLMNLEKQVLQSLATSRESTSVLTQIAHLINSRKQRGLPLINLIGLLVHVYSLTGTEFPLPPPHRAEVHEALTGALAEEWRALLTAQADDMSIEMARQVVDDIMILHK</sequence>
<protein>
    <submittedName>
        <fullName evidence="1">Sec1 family domain-containing protein 2</fullName>
    </submittedName>
</protein>
<evidence type="ECO:0000313" key="1">
    <source>
        <dbReference type="EMBL" id="KOB69594.1"/>
    </source>
</evidence>
<comment type="caution">
    <text evidence="1">The sequence shown here is derived from an EMBL/GenBank/DDBJ whole genome shotgun (WGS) entry which is preliminary data.</text>
</comment>
<gene>
    <name evidence="1" type="ORF">OBRU01_16578</name>
</gene>
<reference evidence="1 2" key="1">
    <citation type="journal article" date="2015" name="Genome Biol. Evol.">
        <title>The genome of winter moth (Operophtera brumata) provides a genomic perspective on sexual dimorphism and phenology.</title>
        <authorList>
            <person name="Derks M.F."/>
            <person name="Smit S."/>
            <person name="Salis L."/>
            <person name="Schijlen E."/>
            <person name="Bossers A."/>
            <person name="Mateman C."/>
            <person name="Pijl A.S."/>
            <person name="de Ridder D."/>
            <person name="Groenen M.A."/>
            <person name="Visser M.E."/>
            <person name="Megens H.J."/>
        </authorList>
    </citation>
    <scope>NUCLEOTIDE SEQUENCE [LARGE SCALE GENOMIC DNA]</scope>
    <source>
        <strain evidence="1">WM2013NL</strain>
        <tissue evidence="1">Head and thorax</tissue>
    </source>
</reference>
<dbReference type="EMBL" id="JTDY01003415">
    <property type="protein sequence ID" value="KOB69594.1"/>
    <property type="molecule type" value="Genomic_DNA"/>
</dbReference>
<name>A0A0L7L2T5_OPEBR</name>
<dbReference type="Proteomes" id="UP000037510">
    <property type="component" value="Unassembled WGS sequence"/>
</dbReference>